<name>A0A917KML4_9ACTN</name>
<dbReference type="Proteomes" id="UP000657574">
    <property type="component" value="Unassembled WGS sequence"/>
</dbReference>
<keyword evidence="3" id="KW-1185">Reference proteome</keyword>
<dbReference type="AlphaFoldDB" id="A0A917KML4"/>
<accession>A0A917KML4</accession>
<evidence type="ECO:0000256" key="1">
    <source>
        <dbReference type="SAM" id="MobiDB-lite"/>
    </source>
</evidence>
<reference evidence="2" key="2">
    <citation type="submission" date="2020-09" db="EMBL/GenBank/DDBJ databases">
        <authorList>
            <person name="Sun Q."/>
            <person name="Ohkuma M."/>
        </authorList>
    </citation>
    <scope>NUCLEOTIDE SEQUENCE</scope>
    <source>
        <strain evidence="2">JCM 3086</strain>
    </source>
</reference>
<evidence type="ECO:0000313" key="2">
    <source>
        <dbReference type="EMBL" id="GGJ19176.1"/>
    </source>
</evidence>
<protein>
    <submittedName>
        <fullName evidence="2">Uncharacterized protein</fullName>
    </submittedName>
</protein>
<evidence type="ECO:0000313" key="3">
    <source>
        <dbReference type="Proteomes" id="UP000657574"/>
    </source>
</evidence>
<organism evidence="2 3">
    <name type="scientific">Streptomyces brasiliensis</name>
    <dbReference type="NCBI Taxonomy" id="1954"/>
    <lineage>
        <taxon>Bacteria</taxon>
        <taxon>Bacillati</taxon>
        <taxon>Actinomycetota</taxon>
        <taxon>Actinomycetes</taxon>
        <taxon>Kitasatosporales</taxon>
        <taxon>Streptomycetaceae</taxon>
        <taxon>Streptomyces</taxon>
    </lineage>
</organism>
<gene>
    <name evidence="2" type="ORF">GCM10010121_032640</name>
</gene>
<proteinExistence type="predicted"/>
<sequence>MPLPDVPEAPEEPEEVQAPVPESAIVTAIVRAPRRTVVLFIRPTPMRLLCSHANAGHGRTPEKARAPQPRKVAGPVLRIASLTRLPE</sequence>
<dbReference type="EMBL" id="BMQA01000009">
    <property type="protein sequence ID" value="GGJ19176.1"/>
    <property type="molecule type" value="Genomic_DNA"/>
</dbReference>
<feature type="region of interest" description="Disordered" evidence="1">
    <location>
        <begin position="52"/>
        <end position="71"/>
    </location>
</feature>
<comment type="caution">
    <text evidence="2">The sequence shown here is derived from an EMBL/GenBank/DDBJ whole genome shotgun (WGS) entry which is preliminary data.</text>
</comment>
<reference evidence="2" key="1">
    <citation type="journal article" date="2014" name="Int. J. Syst. Evol. Microbiol.">
        <title>Complete genome sequence of Corynebacterium casei LMG S-19264T (=DSM 44701T), isolated from a smear-ripened cheese.</title>
        <authorList>
            <consortium name="US DOE Joint Genome Institute (JGI-PGF)"/>
            <person name="Walter F."/>
            <person name="Albersmeier A."/>
            <person name="Kalinowski J."/>
            <person name="Ruckert C."/>
        </authorList>
    </citation>
    <scope>NUCLEOTIDE SEQUENCE</scope>
    <source>
        <strain evidence="2">JCM 3086</strain>
    </source>
</reference>